<evidence type="ECO:0000256" key="6">
    <source>
        <dbReference type="ARBA" id="ARBA00023136"/>
    </source>
</evidence>
<evidence type="ECO:0000256" key="7">
    <source>
        <dbReference type="ARBA" id="ARBA00023180"/>
    </source>
</evidence>
<evidence type="ECO:0000256" key="4">
    <source>
        <dbReference type="ARBA" id="ARBA00022692"/>
    </source>
</evidence>
<dbReference type="VEuPathDB" id="TrichDB:TRFO_10481"/>
<accession>A0A1J4J8W0</accession>
<name>A0A1J4J8W0_9EUKA</name>
<dbReference type="Pfam" id="PF04577">
    <property type="entry name" value="Glyco_transf_61"/>
    <property type="match status" value="1"/>
</dbReference>
<comment type="caution">
    <text evidence="10">The sequence shown here is derived from an EMBL/GenBank/DDBJ whole genome shotgun (WGS) entry which is preliminary data.</text>
</comment>
<keyword evidence="7" id="KW-0325">Glycoprotein</keyword>
<protein>
    <recommendedName>
        <fullName evidence="9">Glycosyltransferase 61 catalytic domain-containing protein</fullName>
    </recommendedName>
</protein>
<dbReference type="InterPro" id="IPR049625">
    <property type="entry name" value="Glyco_transf_61_cat"/>
</dbReference>
<evidence type="ECO:0000256" key="1">
    <source>
        <dbReference type="ARBA" id="ARBA00004167"/>
    </source>
</evidence>
<gene>
    <name evidence="10" type="ORF">TRFO_10481</name>
</gene>
<reference evidence="10" key="1">
    <citation type="submission" date="2016-10" db="EMBL/GenBank/DDBJ databases">
        <authorList>
            <person name="Benchimol M."/>
            <person name="Almeida L.G."/>
            <person name="Vasconcelos A.T."/>
            <person name="Perreira-Neves A."/>
            <person name="Rosa I.A."/>
            <person name="Tasca T."/>
            <person name="Bogo M.R."/>
            <person name="de Souza W."/>
        </authorList>
    </citation>
    <scope>NUCLEOTIDE SEQUENCE [LARGE SCALE GENOMIC DNA]</scope>
    <source>
        <strain evidence="10">K</strain>
    </source>
</reference>
<dbReference type="OrthoDB" id="529273at2759"/>
<sequence length="572" mass="66799">MKRKLTRNAVFLFILYFLIAFSIVDYVLINYFPIFHQKSGETTNNNQNLLSQNYFPKICKSIRKININNDIFTVSYKKIPKYEKDILLNHFALETKWINQEIFFPLGSASFIESNSTSISFRFLLPVVDSYSASLFCAAPSDDYVATTVSEIMPNVITTYSVELEVTEFELNNNLLNYSRLRCHHKNYYGTRWCEFINLAYVDHRLFFFSPAFFVFPEPFLVPGPRAPPFDKDSDRLVIEPVVVQFSTLTFPKELIPVNEFVHYYGTFHNFYQLWHMLFDFMIPLYNFINLLNRSDSTSQRLIFLKSDGVFTYSSLMKIFTKFPVNVLDLEQRSLLLHQGTLGIEKLEENPIESREYEDSILFHYNFNRSTAFGMREKVLKVLNIDENEVGNNNKPYVLVVDRGSNSRTITNIKHIYNHIVETCPFCDVELARFHHMSIEKQIHKVSRASVLVGLHGSGLAHVLWMQESRANHTTHLIEVLPYKYTCRNWYHTAADVAGVEYHSVMNKKPPNVVSRNELITCYENDNLCPILMCHDHLRDQPTTLELDTFSEMWLPIVEKLKNTVVINNTNK</sequence>
<keyword evidence="5 8" id="KW-1133">Transmembrane helix</keyword>
<dbReference type="Proteomes" id="UP000179807">
    <property type="component" value="Unassembled WGS sequence"/>
</dbReference>
<evidence type="ECO:0000256" key="3">
    <source>
        <dbReference type="ARBA" id="ARBA00022679"/>
    </source>
</evidence>
<evidence type="ECO:0000259" key="9">
    <source>
        <dbReference type="Pfam" id="PF04577"/>
    </source>
</evidence>
<evidence type="ECO:0000256" key="8">
    <source>
        <dbReference type="SAM" id="Phobius"/>
    </source>
</evidence>
<dbReference type="GO" id="GO:0016757">
    <property type="term" value="F:glycosyltransferase activity"/>
    <property type="evidence" value="ECO:0007669"/>
    <property type="project" value="UniProtKB-KW"/>
</dbReference>
<organism evidence="10 11">
    <name type="scientific">Tritrichomonas foetus</name>
    <dbReference type="NCBI Taxonomy" id="1144522"/>
    <lineage>
        <taxon>Eukaryota</taxon>
        <taxon>Metamonada</taxon>
        <taxon>Parabasalia</taxon>
        <taxon>Tritrichomonadida</taxon>
        <taxon>Tritrichomonadidae</taxon>
        <taxon>Tritrichomonas</taxon>
    </lineage>
</organism>
<comment type="subcellular location">
    <subcellularLocation>
        <location evidence="1">Membrane</location>
        <topology evidence="1">Single-pass membrane protein</topology>
    </subcellularLocation>
</comment>
<keyword evidence="3" id="KW-0808">Transferase</keyword>
<dbReference type="GeneID" id="94830187"/>
<evidence type="ECO:0000313" key="11">
    <source>
        <dbReference type="Proteomes" id="UP000179807"/>
    </source>
</evidence>
<dbReference type="PANTHER" id="PTHR20961">
    <property type="entry name" value="GLYCOSYLTRANSFERASE"/>
    <property type="match status" value="1"/>
</dbReference>
<dbReference type="EMBL" id="MLAK01001237">
    <property type="protein sequence ID" value="OHS95576.1"/>
    <property type="molecule type" value="Genomic_DNA"/>
</dbReference>
<keyword evidence="6 8" id="KW-0472">Membrane</keyword>
<evidence type="ECO:0000256" key="5">
    <source>
        <dbReference type="ARBA" id="ARBA00022989"/>
    </source>
</evidence>
<dbReference type="GO" id="GO:0016020">
    <property type="term" value="C:membrane"/>
    <property type="evidence" value="ECO:0007669"/>
    <property type="project" value="UniProtKB-SubCell"/>
</dbReference>
<keyword evidence="4 8" id="KW-0812">Transmembrane</keyword>
<evidence type="ECO:0000256" key="2">
    <source>
        <dbReference type="ARBA" id="ARBA00022676"/>
    </source>
</evidence>
<dbReference type="InterPro" id="IPR007657">
    <property type="entry name" value="Glycosyltransferase_61"/>
</dbReference>
<dbReference type="AlphaFoldDB" id="A0A1J4J8W0"/>
<keyword evidence="11" id="KW-1185">Reference proteome</keyword>
<dbReference type="PANTHER" id="PTHR20961:SF38">
    <property type="entry name" value="PROTEIN O-LINKED-MANNOSE BETA-1,4-N-ACETYLGLUCOSAMINYLTRANSFERASE 2"/>
    <property type="match status" value="1"/>
</dbReference>
<feature type="domain" description="Glycosyltransferase 61 catalytic" evidence="9">
    <location>
        <begin position="275"/>
        <end position="469"/>
    </location>
</feature>
<proteinExistence type="predicted"/>
<feature type="transmembrane region" description="Helical" evidence="8">
    <location>
        <begin position="9"/>
        <end position="29"/>
    </location>
</feature>
<keyword evidence="2" id="KW-0328">Glycosyltransferase</keyword>
<evidence type="ECO:0000313" key="10">
    <source>
        <dbReference type="EMBL" id="OHS95576.1"/>
    </source>
</evidence>
<dbReference type="RefSeq" id="XP_068348713.1">
    <property type="nucleotide sequence ID" value="XM_068495483.1"/>
</dbReference>